<feature type="domain" description="Cell division control protein 24 OB" evidence="3">
    <location>
        <begin position="3"/>
        <end position="113"/>
    </location>
</feature>
<feature type="domain" description="Cell division control protein 24 OB" evidence="2">
    <location>
        <begin position="119"/>
        <end position="268"/>
    </location>
</feature>
<dbReference type="Pfam" id="PF17246">
    <property type="entry name" value="CDC24_OB1"/>
    <property type="match status" value="1"/>
</dbReference>
<reference evidence="4" key="1">
    <citation type="submission" date="2013-08" db="EMBL/GenBank/DDBJ databases">
        <title>Gene expansion shapes genome architecture in the human pathogen Lichtheimia corymbifera: an evolutionary genomics analysis in the ancient terrestrial Mucorales (Mucoromycotina).</title>
        <authorList>
            <person name="Schwartze V.U."/>
            <person name="Winter S."/>
            <person name="Shelest E."/>
            <person name="Marcet-Houben M."/>
            <person name="Horn F."/>
            <person name="Wehner S."/>
            <person name="Hoffmann K."/>
            <person name="Riege K."/>
            <person name="Sammeth M."/>
            <person name="Nowrousian M."/>
            <person name="Valiante V."/>
            <person name="Linde J."/>
            <person name="Jacobsen I.D."/>
            <person name="Marz M."/>
            <person name="Brakhage A.A."/>
            <person name="Gabaldon T."/>
            <person name="Bocker S."/>
            <person name="Voigt K."/>
        </authorList>
    </citation>
    <scope>NUCLEOTIDE SEQUENCE [LARGE SCALE GENOMIC DNA]</scope>
    <source>
        <strain evidence="4">FSU 9682</strain>
    </source>
</reference>
<evidence type="ECO:0000313" key="5">
    <source>
        <dbReference type="Proteomes" id="UP000027586"/>
    </source>
</evidence>
<dbReference type="Proteomes" id="UP000027586">
    <property type="component" value="Unassembled WGS sequence"/>
</dbReference>
<feature type="domain" description="Cell division control protein 24 OB" evidence="1">
    <location>
        <begin position="394"/>
        <end position="664"/>
    </location>
</feature>
<accession>A0A068RMN5</accession>
<evidence type="ECO:0000259" key="1">
    <source>
        <dbReference type="Pfam" id="PF17244"/>
    </source>
</evidence>
<dbReference type="Pfam" id="PF17244">
    <property type="entry name" value="CDC24_OB3"/>
    <property type="match status" value="1"/>
</dbReference>
<evidence type="ECO:0000259" key="3">
    <source>
        <dbReference type="Pfam" id="PF17246"/>
    </source>
</evidence>
<dbReference type="PANTHER" id="PTHR36033:SF1">
    <property type="entry name" value="NUCLEIC ACID-BINDING PROTEINS SUPERFAMILY"/>
    <property type="match status" value="1"/>
</dbReference>
<evidence type="ECO:0000259" key="2">
    <source>
        <dbReference type="Pfam" id="PF17245"/>
    </source>
</evidence>
<keyword evidence="5" id="KW-1185">Reference proteome</keyword>
<sequence>MEFSNAVDRLHIALKQIFEQKAKKNPQKKSWSTASLIPWSWVAVSLAKLHTEYSTGLTDTIALGQLELQWENAFFKYTKGLSTNYSTIQAVYDYRQPVALEVVVKEWKLIPGSEIYLVTVADNISYMVLDMYMHPKFNQWLSQARPSLQNKEPLLRNRTLRMYCEPKINAPQQSHYNNKDVDRLLRVARVPPTQLLMFVLEPRDASFIRQEFTEDLRNVIQHAHQPEPKAHKLWLKIIHIERQEHVAPNAGDGEESKLRRTDIFVVDMTNDNDPAVLSLYDTQTQLAGMLGRGDYIGLFNPGFPYARTESQQSRSDIVFEYTEDTVLFYMSDKDALQAGIHKVEQDGSISNSFNDSANDLWKQLGSSSKIGIMERDEEGFMDCATYHDRIYIQDLQPCMLNITILGRVIAVANNNPFYKDPEKKTRMDRYAMRIKDSTGKTDVTLWEQTGRSARKLQPGHYVLLTGLSTSNLHKGPKGPIWFINGSVMCGTEVYNISKIKALLSSSCLRAVMPLDALGAEGQWQVDILVTGWTLRTQKHVLLSNENDEWHRRDTPADVVIVDAHSACRQPIQIRNGDSGSGKQRVCEFCKCSVPDSRVIQAFRSKPSVALLQDDEEIGWIEWELDDGGDRTIMSYGCDEDFLGVSAEKFNRMSHEEQIALLDSVLGRPMLCSISTTGHNNYRIDQVAPRNPTSHECIEAMAAITTTRSINNIAL</sequence>
<dbReference type="InterPro" id="IPR035203">
    <property type="entry name" value="Cdc24_OB3"/>
</dbReference>
<dbReference type="AlphaFoldDB" id="A0A068RMN5"/>
<protein>
    <submittedName>
        <fullName evidence="4">Uncharacterized protein</fullName>
    </submittedName>
</protein>
<organism evidence="4 5">
    <name type="scientific">Lichtheimia corymbifera JMRC:FSU:9682</name>
    <dbReference type="NCBI Taxonomy" id="1263082"/>
    <lineage>
        <taxon>Eukaryota</taxon>
        <taxon>Fungi</taxon>
        <taxon>Fungi incertae sedis</taxon>
        <taxon>Mucoromycota</taxon>
        <taxon>Mucoromycotina</taxon>
        <taxon>Mucoromycetes</taxon>
        <taxon>Mucorales</taxon>
        <taxon>Lichtheimiaceae</taxon>
        <taxon>Lichtheimia</taxon>
    </lineage>
</organism>
<dbReference type="EMBL" id="CBTN010000009">
    <property type="protein sequence ID" value="CDH51254.1"/>
    <property type="molecule type" value="Genomic_DNA"/>
</dbReference>
<dbReference type="Gene3D" id="2.40.50.140">
    <property type="entry name" value="Nucleic acid-binding proteins"/>
    <property type="match status" value="1"/>
</dbReference>
<dbReference type="Pfam" id="PF17245">
    <property type="entry name" value="CDC24_OB2"/>
    <property type="match status" value="1"/>
</dbReference>
<dbReference type="InterPro" id="IPR012340">
    <property type="entry name" value="NA-bd_OB-fold"/>
</dbReference>
<gene>
    <name evidence="4" type="ORF">LCOR_02894.1</name>
</gene>
<name>A0A068RMN5_9FUNG</name>
<dbReference type="OrthoDB" id="10265890at2759"/>
<proteinExistence type="predicted"/>
<evidence type="ECO:0000313" key="4">
    <source>
        <dbReference type="EMBL" id="CDH51254.1"/>
    </source>
</evidence>
<dbReference type="InterPro" id="IPR035201">
    <property type="entry name" value="Cdc24_OB1"/>
</dbReference>
<dbReference type="VEuPathDB" id="FungiDB:LCOR_02894.1"/>
<comment type="caution">
    <text evidence="4">The sequence shown here is derived from an EMBL/GenBank/DDBJ whole genome shotgun (WGS) entry which is preliminary data.</text>
</comment>
<dbReference type="InterPro" id="IPR035200">
    <property type="entry name" value="Cdc24_OB2"/>
</dbReference>
<dbReference type="PANTHER" id="PTHR36033">
    <property type="entry name" value="NUCLEIC ACID-BINDING PROTEINS SUPERFAMILY"/>
    <property type="match status" value="1"/>
</dbReference>
<dbReference type="SUPFAM" id="SSF50249">
    <property type="entry name" value="Nucleic acid-binding proteins"/>
    <property type="match status" value="1"/>
</dbReference>